<reference evidence="2" key="2">
    <citation type="submission" date="2021-10" db="EMBL/GenBank/DDBJ databases">
        <title>Phylogenomics reveals ancestral predisposition of the termite-cultivated fungus Termitomyces towards a domesticated lifestyle.</title>
        <authorList>
            <person name="Auxier B."/>
            <person name="Grum-Grzhimaylo A."/>
            <person name="Cardenas M.E."/>
            <person name="Lodge J.D."/>
            <person name="Laessoe T."/>
            <person name="Pedersen O."/>
            <person name="Smith M.E."/>
            <person name="Kuyper T.W."/>
            <person name="Franco-Molano E.A."/>
            <person name="Baroni T.J."/>
            <person name="Aanen D.K."/>
        </authorList>
    </citation>
    <scope>NUCLEOTIDE SEQUENCE</scope>
    <source>
        <strain evidence="2">AP01</strain>
        <tissue evidence="2">Mycelium</tissue>
    </source>
</reference>
<sequence length="158" mass="17594">MSESSAAETNFNYIVGGFSILAVLYSAHVVINRFLPKTQMEFFDSLLLDTKCIYTEACADNLLPAELSRAAKTQLQIYQDQADILRVVKYRSASVVDIIIVLFGGGLNKIENLKKQLMELRNKLVTASQEARAHRVAEEAADGGPQFLPRRTAQVLMQ</sequence>
<gene>
    <name evidence="2" type="ORF">DXG03_008807</name>
</gene>
<dbReference type="AlphaFoldDB" id="A0A9P7G1M9"/>
<reference evidence="2" key="1">
    <citation type="submission" date="2020-07" db="EMBL/GenBank/DDBJ databases">
        <authorList>
            <person name="Nieuwenhuis M."/>
            <person name="Van De Peppel L.J.J."/>
        </authorList>
    </citation>
    <scope>NUCLEOTIDE SEQUENCE</scope>
    <source>
        <strain evidence="2">AP01</strain>
        <tissue evidence="2">Mycelium</tissue>
    </source>
</reference>
<protein>
    <submittedName>
        <fullName evidence="2">Uncharacterized protein</fullName>
    </submittedName>
</protein>
<keyword evidence="3" id="KW-1185">Reference proteome</keyword>
<dbReference type="EMBL" id="JABCKV010000772">
    <property type="protein sequence ID" value="KAG5640398.1"/>
    <property type="molecule type" value="Genomic_DNA"/>
</dbReference>
<feature type="transmembrane region" description="Helical" evidence="1">
    <location>
        <begin position="12"/>
        <end position="31"/>
    </location>
</feature>
<name>A0A9P7G1M9_9AGAR</name>
<keyword evidence="1" id="KW-1133">Transmembrane helix</keyword>
<proteinExistence type="predicted"/>
<comment type="caution">
    <text evidence="2">The sequence shown here is derived from an EMBL/GenBank/DDBJ whole genome shotgun (WGS) entry which is preliminary data.</text>
</comment>
<accession>A0A9P7G1M9</accession>
<feature type="non-terminal residue" evidence="2">
    <location>
        <position position="158"/>
    </location>
</feature>
<dbReference type="OrthoDB" id="3069610at2759"/>
<evidence type="ECO:0000313" key="3">
    <source>
        <dbReference type="Proteomes" id="UP000775547"/>
    </source>
</evidence>
<evidence type="ECO:0000256" key="1">
    <source>
        <dbReference type="SAM" id="Phobius"/>
    </source>
</evidence>
<evidence type="ECO:0000313" key="2">
    <source>
        <dbReference type="EMBL" id="KAG5640398.1"/>
    </source>
</evidence>
<keyword evidence="1" id="KW-0472">Membrane</keyword>
<dbReference type="Proteomes" id="UP000775547">
    <property type="component" value="Unassembled WGS sequence"/>
</dbReference>
<organism evidence="2 3">
    <name type="scientific">Asterophora parasitica</name>
    <dbReference type="NCBI Taxonomy" id="117018"/>
    <lineage>
        <taxon>Eukaryota</taxon>
        <taxon>Fungi</taxon>
        <taxon>Dikarya</taxon>
        <taxon>Basidiomycota</taxon>
        <taxon>Agaricomycotina</taxon>
        <taxon>Agaricomycetes</taxon>
        <taxon>Agaricomycetidae</taxon>
        <taxon>Agaricales</taxon>
        <taxon>Tricholomatineae</taxon>
        <taxon>Lyophyllaceae</taxon>
        <taxon>Asterophora</taxon>
    </lineage>
</organism>
<keyword evidence="1" id="KW-0812">Transmembrane</keyword>